<evidence type="ECO:0000313" key="2">
    <source>
        <dbReference type="Proteomes" id="UP000231658"/>
    </source>
</evidence>
<dbReference type="EMBL" id="FLYE01000023">
    <property type="protein sequence ID" value="SCA56949.1"/>
    <property type="molecule type" value="Genomic_DNA"/>
</dbReference>
<gene>
    <name evidence="1" type="ORF">MTBPR1_30319</name>
</gene>
<sequence>MSTTLRVAVMAALFFAYSRGDTSCSLLIFASFDSTNMSNIFQFEG</sequence>
<dbReference type="AlphaFoldDB" id="A0A1C3RI38"/>
<proteinExistence type="predicted"/>
<name>A0A1C3RI38_9PROT</name>
<keyword evidence="2" id="KW-1185">Reference proteome</keyword>
<accession>A0A1C3RI38</accession>
<protein>
    <submittedName>
        <fullName evidence="1">Uncharacterized protein</fullName>
    </submittedName>
</protein>
<organism evidence="1 2">
    <name type="scientific">Candidatus Terasakiella magnetica</name>
    <dbReference type="NCBI Taxonomy" id="1867952"/>
    <lineage>
        <taxon>Bacteria</taxon>
        <taxon>Pseudomonadati</taxon>
        <taxon>Pseudomonadota</taxon>
        <taxon>Alphaproteobacteria</taxon>
        <taxon>Rhodospirillales</taxon>
        <taxon>Terasakiellaceae</taxon>
        <taxon>Terasakiella</taxon>
    </lineage>
</organism>
<dbReference type="STRING" id="1867952.MTBPR1_30319"/>
<dbReference type="Proteomes" id="UP000231658">
    <property type="component" value="Unassembled WGS sequence"/>
</dbReference>
<reference evidence="1 2" key="1">
    <citation type="submission" date="2016-07" db="EMBL/GenBank/DDBJ databases">
        <authorList>
            <person name="Lefevre C.T."/>
        </authorList>
    </citation>
    <scope>NUCLEOTIDE SEQUENCE [LARGE SCALE GENOMIC DNA]</scope>
    <source>
        <strain evidence="1">PR1</strain>
    </source>
</reference>
<evidence type="ECO:0000313" key="1">
    <source>
        <dbReference type="EMBL" id="SCA56949.1"/>
    </source>
</evidence>